<comment type="caution">
    <text evidence="11">The sequence shown here is derived from an EMBL/GenBank/DDBJ whole genome shotgun (WGS) entry which is preliminary data.</text>
</comment>
<reference evidence="12" key="1">
    <citation type="journal article" date="2019" name="Int. J. Syst. Evol. Microbiol.">
        <title>The Global Catalogue of Microorganisms (GCM) 10K type strain sequencing project: providing services to taxonomists for standard genome sequencing and annotation.</title>
        <authorList>
            <consortium name="The Broad Institute Genomics Platform"/>
            <consortium name="The Broad Institute Genome Sequencing Center for Infectious Disease"/>
            <person name="Wu L."/>
            <person name="Ma J."/>
        </authorList>
    </citation>
    <scope>NUCLEOTIDE SEQUENCE [LARGE SCALE GENOMIC DNA]</scope>
    <source>
        <strain evidence="12">JCM 1365</strain>
    </source>
</reference>
<keyword evidence="7" id="KW-0067">ATP-binding</keyword>
<dbReference type="PANTHER" id="PTHR43196">
    <property type="entry name" value="SULFATE ADENYLYLTRANSFERASE SUBUNIT 2"/>
    <property type="match status" value="1"/>
</dbReference>
<proteinExistence type="inferred from homology"/>
<protein>
    <recommendedName>
        <fullName evidence="3">Sulfate adenylyltransferase subunit 2</fullName>
        <ecNumber evidence="2">2.7.7.4</ecNumber>
    </recommendedName>
    <alternativeName>
        <fullName evidence="8">ATP-sulfurylase small subunit</fullName>
    </alternativeName>
    <alternativeName>
        <fullName evidence="9">Sulfate adenylate transferase</fullName>
    </alternativeName>
</protein>
<keyword evidence="4" id="KW-0808">Transferase</keyword>
<dbReference type="NCBIfam" id="TIGR02039">
    <property type="entry name" value="CysD"/>
    <property type="match status" value="1"/>
</dbReference>
<dbReference type="Proteomes" id="UP000623461">
    <property type="component" value="Unassembled WGS sequence"/>
</dbReference>
<gene>
    <name evidence="11" type="ORF">GCM10009721_08410</name>
</gene>
<evidence type="ECO:0000256" key="8">
    <source>
        <dbReference type="ARBA" id="ARBA00030256"/>
    </source>
</evidence>
<keyword evidence="12" id="KW-1185">Reference proteome</keyword>
<dbReference type="Pfam" id="PF01507">
    <property type="entry name" value="PAPS_reduct"/>
    <property type="match status" value="1"/>
</dbReference>
<keyword evidence="5 11" id="KW-0548">Nucleotidyltransferase</keyword>
<dbReference type="InterPro" id="IPR011784">
    <property type="entry name" value="SO4_adenylTrfase_ssu"/>
</dbReference>
<evidence type="ECO:0000256" key="5">
    <source>
        <dbReference type="ARBA" id="ARBA00022695"/>
    </source>
</evidence>
<dbReference type="InterPro" id="IPR050128">
    <property type="entry name" value="Sulfate_adenylyltrnsfr_sub2"/>
</dbReference>
<evidence type="ECO:0000256" key="6">
    <source>
        <dbReference type="ARBA" id="ARBA00022741"/>
    </source>
</evidence>
<feature type="domain" description="Phosphoadenosine phosphosulphate reductase" evidence="10">
    <location>
        <begin position="62"/>
        <end position="285"/>
    </location>
</feature>
<dbReference type="PANTHER" id="PTHR43196:SF1">
    <property type="entry name" value="SULFATE ADENYLYLTRANSFERASE SUBUNIT 2"/>
    <property type="match status" value="1"/>
</dbReference>
<evidence type="ECO:0000256" key="3">
    <source>
        <dbReference type="ARBA" id="ARBA00022004"/>
    </source>
</evidence>
<evidence type="ECO:0000259" key="10">
    <source>
        <dbReference type="Pfam" id="PF01507"/>
    </source>
</evidence>
<dbReference type="Gene3D" id="3.40.50.620">
    <property type="entry name" value="HUPs"/>
    <property type="match status" value="1"/>
</dbReference>
<dbReference type="InterPro" id="IPR002500">
    <property type="entry name" value="PAPS_reduct_dom"/>
</dbReference>
<keyword evidence="6" id="KW-0547">Nucleotide-binding</keyword>
<organism evidence="11 12">
    <name type="scientific">Terrabacter tumescens</name>
    <dbReference type="NCBI Taxonomy" id="60443"/>
    <lineage>
        <taxon>Bacteria</taxon>
        <taxon>Bacillati</taxon>
        <taxon>Actinomycetota</taxon>
        <taxon>Actinomycetes</taxon>
        <taxon>Micrococcales</taxon>
        <taxon>Intrasporangiaceae</taxon>
        <taxon>Terrabacter</taxon>
    </lineage>
</organism>
<name>A0ABQ2HM61_9MICO</name>
<dbReference type="NCBIfam" id="NF009214">
    <property type="entry name" value="PRK12563.1"/>
    <property type="match status" value="1"/>
</dbReference>
<sequence length="332" mass="37273">MTTTTNTPDTQAAAATSVADATQPNAYAGGSTSADRRLSQLDALEAEAILVIREMAGELERPALLFSGGKDSVVMLHLATKAFWPAPIPFPVLHVDTGHNFPEVLAYRDETVERLGLRLVVASVQDYIDDGRLRERADGTRNPLQTVPLLDAINDNRFDGVFGGGRRDEEKARAKERIVSLRDEFGQWDPKNQRPELWNLFNPRHRPGEHVRVFPISNWTEVDIWRYIDREDIPLAPLYYAHEREVFRRDGMWLAVGPVSRPRDDEPTSTRLVRYRTVGDMSCTGAVDSPARTNAEIVLEVAASTLTERGATRADDRISEAAMEDRKKEGYF</sequence>
<comment type="similarity">
    <text evidence="1">Belongs to the PAPS reductase family. CysD subfamily.</text>
</comment>
<dbReference type="EC" id="2.7.7.4" evidence="2"/>
<evidence type="ECO:0000256" key="1">
    <source>
        <dbReference type="ARBA" id="ARBA00008885"/>
    </source>
</evidence>
<dbReference type="GO" id="GO:0016779">
    <property type="term" value="F:nucleotidyltransferase activity"/>
    <property type="evidence" value="ECO:0007669"/>
    <property type="project" value="UniProtKB-KW"/>
</dbReference>
<dbReference type="NCBIfam" id="NF003587">
    <property type="entry name" value="PRK05253.1"/>
    <property type="match status" value="1"/>
</dbReference>
<dbReference type="InterPro" id="IPR014729">
    <property type="entry name" value="Rossmann-like_a/b/a_fold"/>
</dbReference>
<evidence type="ECO:0000313" key="12">
    <source>
        <dbReference type="Proteomes" id="UP000623461"/>
    </source>
</evidence>
<evidence type="ECO:0000256" key="4">
    <source>
        <dbReference type="ARBA" id="ARBA00022679"/>
    </source>
</evidence>
<evidence type="ECO:0000256" key="7">
    <source>
        <dbReference type="ARBA" id="ARBA00022840"/>
    </source>
</evidence>
<evidence type="ECO:0000256" key="2">
    <source>
        <dbReference type="ARBA" id="ARBA00012391"/>
    </source>
</evidence>
<accession>A0ABQ2HM61</accession>
<evidence type="ECO:0000313" key="11">
    <source>
        <dbReference type="EMBL" id="GGM85971.1"/>
    </source>
</evidence>
<dbReference type="EMBL" id="BMNZ01000002">
    <property type="protein sequence ID" value="GGM85971.1"/>
    <property type="molecule type" value="Genomic_DNA"/>
</dbReference>
<dbReference type="RefSeq" id="WP_030197170.1">
    <property type="nucleotide sequence ID" value="NZ_BMNZ01000002.1"/>
</dbReference>
<dbReference type="PIRSF" id="PIRSF002936">
    <property type="entry name" value="CysDAde_trans"/>
    <property type="match status" value="1"/>
</dbReference>
<dbReference type="SUPFAM" id="SSF52402">
    <property type="entry name" value="Adenine nucleotide alpha hydrolases-like"/>
    <property type="match status" value="1"/>
</dbReference>
<evidence type="ECO:0000256" key="9">
    <source>
        <dbReference type="ARBA" id="ARBA00031812"/>
    </source>
</evidence>